<dbReference type="GO" id="GO:0019243">
    <property type="term" value="P:methylglyoxal catabolic process to D-lactate via S-lactoyl-glutathione"/>
    <property type="evidence" value="ECO:0007669"/>
    <property type="project" value="TreeGrafter"/>
</dbReference>
<dbReference type="GO" id="GO:0005737">
    <property type="term" value="C:cytoplasm"/>
    <property type="evidence" value="ECO:0007669"/>
    <property type="project" value="TreeGrafter"/>
</dbReference>
<dbReference type="PANTHER" id="PTHR46036:SF2">
    <property type="entry name" value="LACTOYLGLUTATHIONE LYASE GLX1"/>
    <property type="match status" value="1"/>
</dbReference>
<comment type="caution">
    <text evidence="2">The sequence shown here is derived from an EMBL/GenBank/DDBJ whole genome shotgun (WGS) entry which is preliminary data.</text>
</comment>
<dbReference type="SUPFAM" id="SSF54593">
    <property type="entry name" value="Glyoxalase/Bleomycin resistance protein/Dihydroxybiphenyl dioxygenase"/>
    <property type="match status" value="1"/>
</dbReference>
<accession>A0AAV5I027</accession>
<dbReference type="EMBL" id="BPVZ01000006">
    <property type="protein sequence ID" value="GKU92861.1"/>
    <property type="molecule type" value="Genomic_DNA"/>
</dbReference>
<dbReference type="PROSITE" id="PS51819">
    <property type="entry name" value="VOC"/>
    <property type="match status" value="1"/>
</dbReference>
<protein>
    <recommendedName>
        <fullName evidence="1">VOC domain-containing protein</fullName>
    </recommendedName>
</protein>
<feature type="domain" description="VOC" evidence="1">
    <location>
        <begin position="1"/>
        <end position="96"/>
    </location>
</feature>
<organism evidence="2 3">
    <name type="scientific">Rubroshorea leprosula</name>
    <dbReference type="NCBI Taxonomy" id="152421"/>
    <lineage>
        <taxon>Eukaryota</taxon>
        <taxon>Viridiplantae</taxon>
        <taxon>Streptophyta</taxon>
        <taxon>Embryophyta</taxon>
        <taxon>Tracheophyta</taxon>
        <taxon>Spermatophyta</taxon>
        <taxon>Magnoliopsida</taxon>
        <taxon>eudicotyledons</taxon>
        <taxon>Gunneridae</taxon>
        <taxon>Pentapetalae</taxon>
        <taxon>rosids</taxon>
        <taxon>malvids</taxon>
        <taxon>Malvales</taxon>
        <taxon>Dipterocarpaceae</taxon>
        <taxon>Rubroshorea</taxon>
    </lineage>
</organism>
<evidence type="ECO:0000313" key="3">
    <source>
        <dbReference type="Proteomes" id="UP001054252"/>
    </source>
</evidence>
<evidence type="ECO:0000259" key="1">
    <source>
        <dbReference type="PROSITE" id="PS51819"/>
    </source>
</evidence>
<name>A0AAV5I027_9ROSI</name>
<reference evidence="2 3" key="1">
    <citation type="journal article" date="2021" name="Commun. Biol.">
        <title>The genome of Shorea leprosula (Dipterocarpaceae) highlights the ecological relevance of drought in aseasonal tropical rainforests.</title>
        <authorList>
            <person name="Ng K.K.S."/>
            <person name="Kobayashi M.J."/>
            <person name="Fawcett J.A."/>
            <person name="Hatakeyama M."/>
            <person name="Paape T."/>
            <person name="Ng C.H."/>
            <person name="Ang C.C."/>
            <person name="Tnah L.H."/>
            <person name="Lee C.T."/>
            <person name="Nishiyama T."/>
            <person name="Sese J."/>
            <person name="O'Brien M.J."/>
            <person name="Copetti D."/>
            <person name="Mohd Noor M.I."/>
            <person name="Ong R.C."/>
            <person name="Putra M."/>
            <person name="Sireger I.Z."/>
            <person name="Indrioko S."/>
            <person name="Kosugi Y."/>
            <person name="Izuno A."/>
            <person name="Isagi Y."/>
            <person name="Lee S.L."/>
            <person name="Shimizu K.K."/>
        </authorList>
    </citation>
    <scope>NUCLEOTIDE SEQUENCE [LARGE SCALE GENOMIC DNA]</scope>
    <source>
        <strain evidence="2">214</strain>
    </source>
</reference>
<dbReference type="InterPro" id="IPR037523">
    <property type="entry name" value="VOC_core"/>
</dbReference>
<proteinExistence type="predicted"/>
<sequence>MKFLRKRDIPKEKYSNTFLGFGLEETNFFVELTCNYGVPLYDIGTGFGQFAIATPDVYKLVEGVCANGGNIIREPSPVKGGSIVISFLKDPNGYIF</sequence>
<keyword evidence="3" id="KW-1185">Reference proteome</keyword>
<dbReference type="AlphaFoldDB" id="A0AAV5I027"/>
<evidence type="ECO:0000313" key="2">
    <source>
        <dbReference type="EMBL" id="GKU92861.1"/>
    </source>
</evidence>
<dbReference type="GO" id="GO:0004462">
    <property type="term" value="F:lactoylglutathione lyase activity"/>
    <property type="evidence" value="ECO:0007669"/>
    <property type="project" value="TreeGrafter"/>
</dbReference>
<gene>
    <name evidence="2" type="ORF">SLEP1_g6529</name>
</gene>
<dbReference type="InterPro" id="IPR029068">
    <property type="entry name" value="Glyas_Bleomycin-R_OHBP_Dase"/>
</dbReference>
<dbReference type="Proteomes" id="UP001054252">
    <property type="component" value="Unassembled WGS sequence"/>
</dbReference>
<dbReference type="PANTHER" id="PTHR46036">
    <property type="entry name" value="LACTOYLGLUTATHIONE LYASE"/>
    <property type="match status" value="1"/>
</dbReference>
<dbReference type="InterPro" id="IPR004360">
    <property type="entry name" value="Glyas_Fos-R_dOase_dom"/>
</dbReference>
<dbReference type="Gene3D" id="3.10.180.10">
    <property type="entry name" value="2,3-Dihydroxybiphenyl 1,2-Dioxygenase, domain 1"/>
    <property type="match status" value="1"/>
</dbReference>
<dbReference type="Pfam" id="PF00903">
    <property type="entry name" value="Glyoxalase"/>
    <property type="match status" value="1"/>
</dbReference>